<dbReference type="InterPro" id="IPR001375">
    <property type="entry name" value="Peptidase_S9_cat"/>
</dbReference>
<dbReference type="PANTHER" id="PTHR42776:SF27">
    <property type="entry name" value="DIPEPTIDYL PEPTIDASE FAMILY MEMBER 6"/>
    <property type="match status" value="1"/>
</dbReference>
<dbReference type="SUPFAM" id="SSF82171">
    <property type="entry name" value="DPP6 N-terminal domain-like"/>
    <property type="match status" value="1"/>
</dbReference>
<name>A0A3R5QR77_9CLOT</name>
<dbReference type="SUPFAM" id="SSF53474">
    <property type="entry name" value="alpha/beta-Hydrolases"/>
    <property type="match status" value="1"/>
</dbReference>
<accession>A0A3R5QR77</accession>
<organism evidence="5 6">
    <name type="scientific">Clostridium manihotivorum</name>
    <dbReference type="NCBI Taxonomy" id="2320868"/>
    <lineage>
        <taxon>Bacteria</taxon>
        <taxon>Bacillati</taxon>
        <taxon>Bacillota</taxon>
        <taxon>Clostridia</taxon>
        <taxon>Eubacteriales</taxon>
        <taxon>Clostridiaceae</taxon>
        <taxon>Clostridium</taxon>
    </lineage>
</organism>
<dbReference type="FunFam" id="3.40.50.1820:FF:000028">
    <property type="entry name" value="S9 family peptidase"/>
    <property type="match status" value="1"/>
</dbReference>
<dbReference type="KEGG" id="cmah:C1I91_02150"/>
<dbReference type="AlphaFoldDB" id="A0A3R5QR77"/>
<keyword evidence="2" id="KW-0645">Protease</keyword>
<dbReference type="Gene3D" id="3.40.50.1820">
    <property type="entry name" value="alpha/beta hydrolase"/>
    <property type="match status" value="1"/>
</dbReference>
<evidence type="ECO:0000256" key="1">
    <source>
        <dbReference type="ARBA" id="ARBA00010040"/>
    </source>
</evidence>
<keyword evidence="6" id="KW-1185">Reference proteome</keyword>
<proteinExistence type="inferred from homology"/>
<dbReference type="RefSeq" id="WP_128211013.1">
    <property type="nucleotide sequence ID" value="NZ_CP025746.1"/>
</dbReference>
<evidence type="ECO:0000256" key="2">
    <source>
        <dbReference type="ARBA" id="ARBA00022670"/>
    </source>
</evidence>
<dbReference type="GO" id="GO:0004252">
    <property type="term" value="F:serine-type endopeptidase activity"/>
    <property type="evidence" value="ECO:0007669"/>
    <property type="project" value="TreeGrafter"/>
</dbReference>
<dbReference type="OrthoDB" id="108903at2"/>
<dbReference type="InterPro" id="IPR029058">
    <property type="entry name" value="AB_hydrolase_fold"/>
</dbReference>
<dbReference type="GO" id="GO:0006508">
    <property type="term" value="P:proteolysis"/>
    <property type="evidence" value="ECO:0007669"/>
    <property type="project" value="UniProtKB-KW"/>
</dbReference>
<gene>
    <name evidence="5" type="ORF">C1I91_02150</name>
</gene>
<evidence type="ECO:0000313" key="5">
    <source>
        <dbReference type="EMBL" id="QAA30563.1"/>
    </source>
</evidence>
<keyword evidence="3" id="KW-0378">Hydrolase</keyword>
<evidence type="ECO:0000256" key="3">
    <source>
        <dbReference type="ARBA" id="ARBA00022801"/>
    </source>
</evidence>
<feature type="domain" description="Peptidase S9 prolyl oligopeptidase catalytic" evidence="4">
    <location>
        <begin position="457"/>
        <end position="666"/>
    </location>
</feature>
<dbReference type="EMBL" id="CP025746">
    <property type="protein sequence ID" value="QAA30563.1"/>
    <property type="molecule type" value="Genomic_DNA"/>
</dbReference>
<dbReference type="Proteomes" id="UP000286268">
    <property type="component" value="Chromosome"/>
</dbReference>
<dbReference type="Pfam" id="PF00326">
    <property type="entry name" value="Peptidase_S9"/>
    <property type="match status" value="1"/>
</dbReference>
<evidence type="ECO:0000313" key="6">
    <source>
        <dbReference type="Proteomes" id="UP000286268"/>
    </source>
</evidence>
<sequence>MEKTKIDDLARYTFLSSIKHSPDGKYACFIVHEANVEDNKYLSNLWILNLNDNSKYRLTAFDSERSFLWLDSENIVFPAQRDPKDKEKQEAGEEFTQYYKINIHGGEAVKFLMVPKAVSQIKQINDDTYLFTAEYDPREVDLEGLSSEEKEKEKARRKEEEDYEVLDEIPFWLNGAGFTKSKKTSLYLFTASTGKVEKLTSDNTNVDFFALNKAKTKAVILSYYFKDKMPLTNDISIYDFKTKTLKVIPQTVPMSNGYADFISDEKLIIASTDMTSYGVNENAKFYTIDLNSLEQTCITPDFDKALYNSVGSDCRYAGSESTKVEDGYLYFVTTEDDSSLLNRINVNGTIETLTKGNGTVEGVSINGEDILLIAMEANSLQEIYSLKKESLVKLTSFNDWVKSERLVSIPEKISVETEPGVIIDGWVMKPLDFEENKKYPAIFDIHGGPKTVYGTVFFHEMQYWASEGYAVFFCNPRGSDGKGNEFADIRGKYGTIDYDDLMKFTDEVLKRCSFIDPERVGVTGGSYGGFMTNWIIGHTDRFKAAAAQRSISNWTSFFGTTDIGYFFEPDQTAATPWSDYEKVWFHSPLKYADKVKTPTLFLHSDQDYRCWIPEALQMYTALKYHGVDARLCMFKGENHELSRSGKPKHRIRRLTEITEWFNKYLK</sequence>
<dbReference type="PANTHER" id="PTHR42776">
    <property type="entry name" value="SERINE PEPTIDASE S9 FAMILY MEMBER"/>
    <property type="match status" value="1"/>
</dbReference>
<reference evidence="5 6" key="1">
    <citation type="submission" date="2018-01" db="EMBL/GenBank/DDBJ databases">
        <title>Genome Sequencing and Assembly of Anaerobacter polyendosporus strain CT4.</title>
        <authorList>
            <person name="Tachaapaikoon C."/>
            <person name="Sutheeworapong S."/>
            <person name="Jenjaroenpun P."/>
            <person name="Wongsurawat T."/>
            <person name="Nookeaw I."/>
            <person name="Cheawchanlertfa P."/>
            <person name="Kosugi A."/>
            <person name="Cheevadhanarak S."/>
            <person name="Ratanakhanokchai K."/>
        </authorList>
    </citation>
    <scope>NUCLEOTIDE SEQUENCE [LARGE SCALE GENOMIC DNA]</scope>
    <source>
        <strain evidence="5 6">CT4</strain>
    </source>
</reference>
<protein>
    <submittedName>
        <fullName evidence="5">S9 family peptidase</fullName>
    </submittedName>
</protein>
<evidence type="ECO:0000259" key="4">
    <source>
        <dbReference type="Pfam" id="PF00326"/>
    </source>
</evidence>
<comment type="similarity">
    <text evidence="1">Belongs to the peptidase S9C family.</text>
</comment>